<accession>A0A2P6NJN0</accession>
<keyword evidence="2" id="KW-0732">Signal</keyword>
<name>A0A2P6NJN0_9EUKA</name>
<evidence type="ECO:0000313" key="4">
    <source>
        <dbReference type="EMBL" id="PRP84150.1"/>
    </source>
</evidence>
<feature type="domain" description="Intradiol ring-cleavage dioxygenases" evidence="3">
    <location>
        <begin position="48"/>
        <end position="144"/>
    </location>
</feature>
<dbReference type="Gene3D" id="2.60.130.10">
    <property type="entry name" value="Aromatic compound dioxygenase"/>
    <property type="match status" value="1"/>
</dbReference>
<dbReference type="OrthoDB" id="10021862at2759"/>
<evidence type="ECO:0000259" key="3">
    <source>
        <dbReference type="Pfam" id="PF00775"/>
    </source>
</evidence>
<dbReference type="EMBL" id="MDYQ01000069">
    <property type="protein sequence ID" value="PRP84150.1"/>
    <property type="molecule type" value="Genomic_DNA"/>
</dbReference>
<protein>
    <submittedName>
        <fullName evidence="4">Protocatechuate dioxygenase</fullName>
    </submittedName>
</protein>
<feature type="signal peptide" evidence="2">
    <location>
        <begin position="1"/>
        <end position="19"/>
    </location>
</feature>
<dbReference type="Proteomes" id="UP000241769">
    <property type="component" value="Unassembled WGS sequence"/>
</dbReference>
<keyword evidence="4" id="KW-0560">Oxidoreductase</keyword>
<evidence type="ECO:0000256" key="2">
    <source>
        <dbReference type="SAM" id="SignalP"/>
    </source>
</evidence>
<gene>
    <name evidence="4" type="ORF">PROFUN_04141</name>
</gene>
<dbReference type="AlphaFoldDB" id="A0A2P6NJN0"/>
<proteinExistence type="predicted"/>
<dbReference type="InterPro" id="IPR015889">
    <property type="entry name" value="Intradiol_dOase_core"/>
</dbReference>
<dbReference type="GO" id="GO:0016702">
    <property type="term" value="F:oxidoreductase activity, acting on single donors with incorporation of molecular oxygen, incorporation of two atoms of oxygen"/>
    <property type="evidence" value="ECO:0007669"/>
    <property type="project" value="InterPro"/>
</dbReference>
<feature type="compositionally biased region" description="Polar residues" evidence="1">
    <location>
        <begin position="258"/>
        <end position="274"/>
    </location>
</feature>
<dbReference type="Pfam" id="PF00775">
    <property type="entry name" value="Dioxygenase_C"/>
    <property type="match status" value="1"/>
</dbReference>
<feature type="chain" id="PRO_5015200395" evidence="2">
    <location>
        <begin position="20"/>
        <end position="335"/>
    </location>
</feature>
<sequence>MKVQRQAIILLLLALSVCGHRRSEQTPTKGMCGKRSADSCILVQEVTEGPYYANLGMVRRNITEGKAGLPLKLKFQVKDVTTCEIVAGAAVEIWHCDAAGIYSHYQNSQNNGGAETTFLRGIQFVDSKGVATFDTIFPGWYAGRDIHIHIKVHINSSITEDGGFIGGHVSHTGQSFFTDDLGTAVAALSPYSSIKTVRVMNSNDGIYQQAGGEVAIMAHSYVIPGDISRGLEASILLGVNTSYLWSERSGGGFGFPPNRNQNQQSGSGSTTTDAQSSTGQIGLFVLVALASSGFTLLVVNRRKVVEKVSEGMKKTRELMRSGYTKMRGESNENLL</sequence>
<dbReference type="InParanoid" id="A0A2P6NJN0"/>
<comment type="caution">
    <text evidence="4">The sequence shown here is derived from an EMBL/GenBank/DDBJ whole genome shotgun (WGS) entry which is preliminary data.</text>
</comment>
<evidence type="ECO:0000313" key="5">
    <source>
        <dbReference type="Proteomes" id="UP000241769"/>
    </source>
</evidence>
<dbReference type="CDD" id="cd03457">
    <property type="entry name" value="intradiol_dioxygenase_like"/>
    <property type="match status" value="1"/>
</dbReference>
<dbReference type="SUPFAM" id="SSF49482">
    <property type="entry name" value="Aromatic compound dioxygenase"/>
    <property type="match status" value="1"/>
</dbReference>
<reference evidence="4 5" key="1">
    <citation type="journal article" date="2018" name="Genome Biol. Evol.">
        <title>Multiple Roots of Fruiting Body Formation in Amoebozoa.</title>
        <authorList>
            <person name="Hillmann F."/>
            <person name="Forbes G."/>
            <person name="Novohradska S."/>
            <person name="Ferling I."/>
            <person name="Riege K."/>
            <person name="Groth M."/>
            <person name="Westermann M."/>
            <person name="Marz M."/>
            <person name="Spaller T."/>
            <person name="Winckler T."/>
            <person name="Schaap P."/>
            <person name="Glockner G."/>
        </authorList>
    </citation>
    <scope>NUCLEOTIDE SEQUENCE [LARGE SCALE GENOMIC DNA]</scope>
    <source>
        <strain evidence="4 5">Jena</strain>
    </source>
</reference>
<keyword evidence="5" id="KW-1185">Reference proteome</keyword>
<dbReference type="PANTHER" id="PTHR34315:SF1">
    <property type="entry name" value="INTRADIOL RING-CLEAVAGE DIOXYGENASES DOMAIN-CONTAINING PROTEIN-RELATED"/>
    <property type="match status" value="1"/>
</dbReference>
<dbReference type="PANTHER" id="PTHR34315">
    <property type="match status" value="1"/>
</dbReference>
<dbReference type="InterPro" id="IPR000627">
    <property type="entry name" value="Intradiol_dOase_C"/>
</dbReference>
<keyword evidence="4" id="KW-0223">Dioxygenase</keyword>
<organism evidence="4 5">
    <name type="scientific">Planoprotostelium fungivorum</name>
    <dbReference type="NCBI Taxonomy" id="1890364"/>
    <lineage>
        <taxon>Eukaryota</taxon>
        <taxon>Amoebozoa</taxon>
        <taxon>Evosea</taxon>
        <taxon>Variosea</taxon>
        <taxon>Cavosteliida</taxon>
        <taxon>Cavosteliaceae</taxon>
        <taxon>Planoprotostelium</taxon>
    </lineage>
</organism>
<dbReference type="STRING" id="1890364.A0A2P6NJN0"/>
<dbReference type="GO" id="GO:0008199">
    <property type="term" value="F:ferric iron binding"/>
    <property type="evidence" value="ECO:0007669"/>
    <property type="project" value="InterPro"/>
</dbReference>
<evidence type="ECO:0000256" key="1">
    <source>
        <dbReference type="SAM" id="MobiDB-lite"/>
    </source>
</evidence>
<feature type="region of interest" description="Disordered" evidence="1">
    <location>
        <begin position="254"/>
        <end position="274"/>
    </location>
</feature>